<accession>A0A212J061</accession>
<proteinExistence type="predicted"/>
<organism evidence="1">
    <name type="scientific">uncultured delta proteobacterium</name>
    <dbReference type="NCBI Taxonomy" id="34034"/>
    <lineage>
        <taxon>Bacteria</taxon>
        <taxon>Deltaproteobacteria</taxon>
        <taxon>environmental samples</taxon>
    </lineage>
</organism>
<reference evidence="1" key="1">
    <citation type="submission" date="2016-04" db="EMBL/GenBank/DDBJ databases">
        <authorList>
            <person name="Evans L.H."/>
            <person name="Alamgir A."/>
            <person name="Owens N."/>
            <person name="Weber N.D."/>
            <person name="Virtaneva K."/>
            <person name="Barbian K."/>
            <person name="Babar A."/>
            <person name="Rosenke K."/>
        </authorList>
    </citation>
    <scope>NUCLEOTIDE SEQUENCE</scope>
    <source>
        <strain evidence="1">86</strain>
    </source>
</reference>
<name>A0A212J061_9DELT</name>
<dbReference type="EMBL" id="FLUQ01000001">
    <property type="protein sequence ID" value="SBV92575.1"/>
    <property type="molecule type" value="Genomic_DNA"/>
</dbReference>
<dbReference type="AlphaFoldDB" id="A0A212J061"/>
<protein>
    <submittedName>
        <fullName evidence="1">Uncharacterized protein</fullName>
    </submittedName>
</protein>
<evidence type="ECO:0000313" key="1">
    <source>
        <dbReference type="EMBL" id="SBV92575.1"/>
    </source>
</evidence>
<sequence length="83" mass="9104">MKYLIAEDFAGQPVPFIFPDRVTHADMREQLPYTRILSAGYVTFRNGEFACSDGDAELGLFARAEDAAIIAASFSPAPKEKSC</sequence>
<gene>
    <name evidence="1" type="ORF">KL86DPRO_10385</name>
</gene>